<evidence type="ECO:0000259" key="1">
    <source>
        <dbReference type="Pfam" id="PF03235"/>
    </source>
</evidence>
<dbReference type="InterPro" id="IPR004919">
    <property type="entry name" value="GmrSD_N"/>
</dbReference>
<evidence type="ECO:0000259" key="3">
    <source>
        <dbReference type="Pfam" id="PF14088"/>
    </source>
</evidence>
<reference evidence="4" key="1">
    <citation type="submission" date="2021-02" db="EMBL/GenBank/DDBJ databases">
        <title>Infant gut strain persistence is associated with maternal origin, phylogeny, and functional potential including surface adhesion and iron acquisition.</title>
        <authorList>
            <person name="Lou Y.C."/>
        </authorList>
    </citation>
    <scope>NUCLEOTIDE SEQUENCE</scope>
    <source>
        <strain evidence="4">L3_060_052G1_dasL3_060_052G1_concoct_1</strain>
    </source>
</reference>
<dbReference type="RefSeq" id="WP_278636610.1">
    <property type="nucleotide sequence ID" value="NZ_JAGZZP010000001.1"/>
</dbReference>
<feature type="domain" description="GmrSD restriction endonucleases C-terminal" evidence="2">
    <location>
        <begin position="412"/>
        <end position="552"/>
    </location>
</feature>
<comment type="caution">
    <text evidence="4">The sequence shown here is derived from an EMBL/GenBank/DDBJ whole genome shotgun (WGS) entry which is preliminary data.</text>
</comment>
<dbReference type="InterPro" id="IPR011089">
    <property type="entry name" value="GmrSD_C"/>
</dbReference>
<dbReference type="Pfam" id="PF07510">
    <property type="entry name" value="GmrSD_C"/>
    <property type="match status" value="1"/>
</dbReference>
<feature type="domain" description="DUF4268" evidence="3">
    <location>
        <begin position="703"/>
        <end position="840"/>
    </location>
</feature>
<name>A0A943XSY6_9FIRM</name>
<dbReference type="PANTHER" id="PTHR35149">
    <property type="entry name" value="SLL5132 PROTEIN"/>
    <property type="match status" value="1"/>
</dbReference>
<dbReference type="EMBL" id="JAGZZP010000001">
    <property type="protein sequence ID" value="MBS6534239.1"/>
    <property type="molecule type" value="Genomic_DNA"/>
</dbReference>
<gene>
    <name evidence="4" type="ORF">KH327_00260</name>
</gene>
<dbReference type="Proteomes" id="UP000748991">
    <property type="component" value="Unassembled WGS sequence"/>
</dbReference>
<sequence>MKGDGIQLFSYLEGPSHRYIIPVYQRRYDWKIENCKQLYNDLLRLSRTKEGNHFFGSIVSDVVGAGSTTEYHIIDGQQRLTTVTLLLLAIAKLVEKGEVESQEVDLNDQIMERFIISKWAKEDDRIKLIPVKRDRKALHFLIFGEEDEYVENSNLTINFKYFYERLKKDAHHIDEIYSAILRLQVISITLEKGDDAQLIFESLNSTGLALSEGDKIRNFILMNLPLDEQNKYFEKYWIKIEDLTNKKVDNFVRNYLSIKTSSTPTMAKVYFEFKEYVNKHIDSLEELLEDMLRYSKFYKKLLDGESRLKNKDLDSSMFNLKKMEISVTEPFFMEVFSLYDKEELSLDDLIGIYSVIEAYLFRRNICGVGTNALNKIFLNLNKDIIRYNGSTDNYVDKLKYNLINKRDSGRFPKDEEFYENFYNKEVYLMRGRFKNYLFNKIENYNTIETKDIYNHLDDGTYSIEHIMPQKLNDDWFEELGDNAEEIHERWIHKLGNLTITGYNSDMGNSSFKKKRDEKRGFKKSGIRMNQDLALLDSWGEDEIEKRHRDLLDLSVYEIWKYPSTDFELQREDVEYISLADDDYDLKGKKILKINFRGEESSFKNWVDAFTFIIKTLHEEDKSQLINLVREEPRDVLGLNFFTSSNDLRSFEKIDEDIFVSTNNDTNTKIRILSKLFELYDEDPDNLIFYFEDSDNFDRTPENIREEYWNYAIPIIKEANINNETFKNVNKSKSSWINGTFGIGGFYITCYFYMNSAKVSITLNNRKKRENKESFDYLSEFKESIESNLGLRLSWNRLDEKNMSSIDCKIENINLKDKTNWAKIAKFHAEMSHKFYNEFVPILKSIPVSDVIITEK</sequence>
<evidence type="ECO:0000313" key="4">
    <source>
        <dbReference type="EMBL" id="MBS6534239.1"/>
    </source>
</evidence>
<feature type="domain" description="GmrSD restriction endonucleases N-terminal" evidence="1">
    <location>
        <begin position="17"/>
        <end position="220"/>
    </location>
</feature>
<dbReference type="AlphaFoldDB" id="A0A943XSY6"/>
<proteinExistence type="predicted"/>
<dbReference type="Pfam" id="PF14088">
    <property type="entry name" value="DUF4268"/>
    <property type="match status" value="1"/>
</dbReference>
<accession>A0A943XSY6</accession>
<evidence type="ECO:0000259" key="2">
    <source>
        <dbReference type="Pfam" id="PF07510"/>
    </source>
</evidence>
<evidence type="ECO:0000313" key="5">
    <source>
        <dbReference type="Proteomes" id="UP000748991"/>
    </source>
</evidence>
<protein>
    <submittedName>
        <fullName evidence="4">DUF4268 domain-containing protein</fullName>
    </submittedName>
</protein>
<dbReference type="Pfam" id="PF03235">
    <property type="entry name" value="GmrSD_N"/>
    <property type="match status" value="1"/>
</dbReference>
<dbReference type="PANTHER" id="PTHR35149:SF2">
    <property type="entry name" value="DUF262 DOMAIN-CONTAINING PROTEIN"/>
    <property type="match status" value="1"/>
</dbReference>
<dbReference type="InterPro" id="IPR025364">
    <property type="entry name" value="DUF4268"/>
</dbReference>
<organism evidence="4 5">
    <name type="scientific">Peptoniphilus harei</name>
    <dbReference type="NCBI Taxonomy" id="54005"/>
    <lineage>
        <taxon>Bacteria</taxon>
        <taxon>Bacillati</taxon>
        <taxon>Bacillota</taxon>
        <taxon>Tissierellia</taxon>
        <taxon>Tissierellales</taxon>
        <taxon>Peptoniphilaceae</taxon>
        <taxon>Peptoniphilus</taxon>
    </lineage>
</organism>